<feature type="transmembrane region" description="Helical" evidence="1">
    <location>
        <begin position="216"/>
        <end position="244"/>
    </location>
</feature>
<feature type="signal peptide" evidence="2">
    <location>
        <begin position="1"/>
        <end position="19"/>
    </location>
</feature>
<dbReference type="RefSeq" id="WP_203386395.1">
    <property type="nucleotide sequence ID" value="NZ_CP064781.1"/>
</dbReference>
<dbReference type="Gene3D" id="3.10.310.50">
    <property type="match status" value="1"/>
</dbReference>
<evidence type="ECO:0000259" key="3">
    <source>
        <dbReference type="Pfam" id="PF04536"/>
    </source>
</evidence>
<dbReference type="KEGG" id="ares:IWH25_13965"/>
<evidence type="ECO:0000313" key="5">
    <source>
        <dbReference type="Proteomes" id="UP000663444"/>
    </source>
</evidence>
<gene>
    <name evidence="4" type="ORF">IWH25_13965</name>
</gene>
<keyword evidence="5" id="KW-1185">Reference proteome</keyword>
<dbReference type="AlphaFoldDB" id="A0A974PWM9"/>
<feature type="chain" id="PRO_5036985073" evidence="2">
    <location>
        <begin position="20"/>
        <end position="285"/>
    </location>
</feature>
<organism evidence="4 5">
    <name type="scientific">Azospira restricta</name>
    <dbReference type="NCBI Taxonomy" id="404405"/>
    <lineage>
        <taxon>Bacteria</taxon>
        <taxon>Pseudomonadati</taxon>
        <taxon>Pseudomonadota</taxon>
        <taxon>Betaproteobacteria</taxon>
        <taxon>Rhodocyclales</taxon>
        <taxon>Rhodocyclaceae</taxon>
        <taxon>Azospira</taxon>
    </lineage>
</organism>
<dbReference type="Proteomes" id="UP000663444">
    <property type="component" value="Chromosome"/>
</dbReference>
<name>A0A974PWM9_9RHOO</name>
<evidence type="ECO:0000256" key="2">
    <source>
        <dbReference type="SAM" id="SignalP"/>
    </source>
</evidence>
<protein>
    <submittedName>
        <fullName evidence="4">TPM domain-containing protein</fullName>
    </submittedName>
</protein>
<keyword evidence="2" id="KW-0732">Signal</keyword>
<evidence type="ECO:0000313" key="4">
    <source>
        <dbReference type="EMBL" id="QRJ62863.1"/>
    </source>
</evidence>
<keyword evidence="1" id="KW-1133">Transmembrane helix</keyword>
<keyword evidence="1" id="KW-0812">Transmembrane</keyword>
<feature type="domain" description="TPM" evidence="3">
    <location>
        <begin position="32"/>
        <end position="155"/>
    </location>
</feature>
<keyword evidence="1" id="KW-0472">Membrane</keyword>
<dbReference type="PANTHER" id="PTHR30373">
    <property type="entry name" value="UPF0603 PROTEIN YGCG"/>
    <property type="match status" value="1"/>
</dbReference>
<feature type="transmembrane region" description="Helical" evidence="1">
    <location>
        <begin position="185"/>
        <end position="204"/>
    </location>
</feature>
<dbReference type="EMBL" id="CP064781">
    <property type="protein sequence ID" value="QRJ62863.1"/>
    <property type="molecule type" value="Genomic_DNA"/>
</dbReference>
<accession>A0A974PWM9</accession>
<dbReference type="Pfam" id="PF04536">
    <property type="entry name" value="TPM_phosphatase"/>
    <property type="match status" value="1"/>
</dbReference>
<proteinExistence type="predicted"/>
<dbReference type="InterPro" id="IPR007621">
    <property type="entry name" value="TPM_dom"/>
</dbReference>
<reference evidence="4" key="1">
    <citation type="submission" date="2020-11" db="EMBL/GenBank/DDBJ databases">
        <title>Azospira restricta DSM 18626 genome sequence.</title>
        <authorList>
            <person name="Moe W.M."/>
        </authorList>
    </citation>
    <scope>NUCLEOTIDE SEQUENCE</scope>
    <source>
        <strain evidence="4">DSM 18626</strain>
    </source>
</reference>
<sequence length="285" mass="29021">MRRVLAALWLAGWAALAGAQDLQPVPALTARVTDLTATLSSEQRSQLETKLAAFEREKGVQIAVLLVPTTQPEAIEQYAIRVAEQWKLGRQGVDDGALLLIAKQDRKLRIEVGYGLEGALNDATAKRIVAETITPQFRERRFYEGIDAGVERIFAVVGGEPLPPAKGAAGGTTGQGGDGFDIQDILVVGLVLVTVVAGILRAIFGRFLGAAAVGGLAGFIVMAIASSLLIAVIAGVVVFVLALLSGGRGFGGFSGGSWGGSGGGGFGGFSGGGGGFGGGGASGDW</sequence>
<evidence type="ECO:0000256" key="1">
    <source>
        <dbReference type="SAM" id="Phobius"/>
    </source>
</evidence>
<dbReference type="PANTHER" id="PTHR30373:SF2">
    <property type="entry name" value="UPF0603 PROTEIN YGCG"/>
    <property type="match status" value="1"/>
</dbReference>